<dbReference type="RefSeq" id="XP_064663924.1">
    <property type="nucleotide sequence ID" value="XM_064797690.1"/>
</dbReference>
<evidence type="ECO:0000313" key="3">
    <source>
        <dbReference type="Proteomes" id="UP001337655"/>
    </source>
</evidence>
<evidence type="ECO:0000313" key="2">
    <source>
        <dbReference type="EMBL" id="KAK5175286.1"/>
    </source>
</evidence>
<organism evidence="2 3">
    <name type="scientific">Saxophila tyrrhenica</name>
    <dbReference type="NCBI Taxonomy" id="1690608"/>
    <lineage>
        <taxon>Eukaryota</taxon>
        <taxon>Fungi</taxon>
        <taxon>Dikarya</taxon>
        <taxon>Ascomycota</taxon>
        <taxon>Pezizomycotina</taxon>
        <taxon>Dothideomycetes</taxon>
        <taxon>Dothideomycetidae</taxon>
        <taxon>Mycosphaerellales</taxon>
        <taxon>Extremaceae</taxon>
        <taxon>Saxophila</taxon>
    </lineage>
</organism>
<gene>
    <name evidence="2" type="ORF">LTR77_000424</name>
</gene>
<keyword evidence="3" id="KW-1185">Reference proteome</keyword>
<dbReference type="EMBL" id="JAVRRT010000001">
    <property type="protein sequence ID" value="KAK5175286.1"/>
    <property type="molecule type" value="Genomic_DNA"/>
</dbReference>
<accession>A0AAV9PMU0</accession>
<dbReference type="Proteomes" id="UP001337655">
    <property type="component" value="Unassembled WGS sequence"/>
</dbReference>
<proteinExistence type="predicted"/>
<comment type="caution">
    <text evidence="2">The sequence shown here is derived from an EMBL/GenBank/DDBJ whole genome shotgun (WGS) entry which is preliminary data.</text>
</comment>
<evidence type="ECO:0000256" key="1">
    <source>
        <dbReference type="SAM" id="MobiDB-lite"/>
    </source>
</evidence>
<dbReference type="GeneID" id="89921774"/>
<reference evidence="2 3" key="1">
    <citation type="submission" date="2023-08" db="EMBL/GenBank/DDBJ databases">
        <title>Black Yeasts Isolated from many extreme environments.</title>
        <authorList>
            <person name="Coleine C."/>
            <person name="Stajich J.E."/>
            <person name="Selbmann L."/>
        </authorList>
    </citation>
    <scope>NUCLEOTIDE SEQUENCE [LARGE SCALE GENOMIC DNA]</scope>
    <source>
        <strain evidence="2 3">CCFEE 5935</strain>
    </source>
</reference>
<protein>
    <submittedName>
        <fullName evidence="2">Uncharacterized protein</fullName>
    </submittedName>
</protein>
<feature type="region of interest" description="Disordered" evidence="1">
    <location>
        <begin position="129"/>
        <end position="157"/>
    </location>
</feature>
<sequence>MQHVLFGEQHLLVVQYRRSGQGQHVFHDQLYLFDIFEQHFFYVRYRRPNQRQHVVHVFLEQRRQLSNPQRLHLDPQFYHYGHFQCDAYYLSDLFFNHLSKAQHCHYHGMSSTLNKPCLQLTNNQQSITTSPTTLTRTRTTTTTTTQNITQTATTTTTTTSTPGAIVNLLAYPARFCAVSPVSRNGNVPNLQPITLRLPSDRSGDAPYTGSSDCVRTLDGPASFSWDTISFGEIPGDCTVNFYQGDSCFNEDEGVRSLGLVNGQGGCHNLRGVGSVQVVCEGS</sequence>
<dbReference type="AlphaFoldDB" id="A0AAV9PMU0"/>
<name>A0AAV9PMU0_9PEZI</name>